<comment type="pathway">
    <text evidence="1">Glycan metabolism; L-arabinan degradation.</text>
</comment>
<keyword evidence="4 5" id="KW-0326">Glycosidase</keyword>
<evidence type="ECO:0000256" key="5">
    <source>
        <dbReference type="RuleBase" id="RU361187"/>
    </source>
</evidence>
<dbReference type="Pfam" id="PF04616">
    <property type="entry name" value="Glyco_hydro_43"/>
    <property type="match status" value="1"/>
</dbReference>
<feature type="domain" description="Extracellular endo-alpha-(1-&gt;5)-L-arabinanase C-terminal" evidence="6">
    <location>
        <begin position="345"/>
        <end position="455"/>
    </location>
</feature>
<organism evidence="7 8">
    <name type="scientific">Paenibacillus terricola</name>
    <dbReference type="NCBI Taxonomy" id="2763503"/>
    <lineage>
        <taxon>Bacteria</taxon>
        <taxon>Bacillati</taxon>
        <taxon>Bacillota</taxon>
        <taxon>Bacilli</taxon>
        <taxon>Bacillales</taxon>
        <taxon>Paenibacillaceae</taxon>
        <taxon>Paenibacillus</taxon>
    </lineage>
</organism>
<dbReference type="PANTHER" id="PTHR43301:SF3">
    <property type="entry name" value="ARABINAN ENDO-1,5-ALPHA-L-ARABINOSIDASE A-RELATED"/>
    <property type="match status" value="1"/>
</dbReference>
<proteinExistence type="inferred from homology"/>
<sequence>MTDSNQRKDVPKPVFPAAPVTYPMYDEAAIHNEQAWQTMNVHDPGIFRDDDGTYYVYSTDVQTKAKLTPGVMVRKSNDLIAWEWVGRALPGIPEHAKEETNATNLWAPDVFKHGDTYRMYYSASSFGTNGSLIGLMTARSPEGPWEDSGVAMRTKSGNPGPNAIDAQIAVDAVGSQWLLYGSFFDGIYITRLNPETGLPAEPGFGKRIAARDKATREGAVEGPYIMYHEGFRQYYLFVSYDSLFRNYNVRVGRSDFIDGPYVDFNGRRLDDIHYMPQSDVGTKLMGGYEFSEGEGWVMPGHNSVLHEGDDWYMVHHARGKSNPHWPYLHVRRIAWTPDGWPVVSPERYAGEKEQPIPSDLIAGEWEVIVHLPVADTAVVAVKARLEADGPISGTALGNGQWQLDEQSATLSLRWQDSDGATRTSTGRVLTAWDWEREVQTLVFTGLDDRGIAVWGKRTKE</sequence>
<comment type="similarity">
    <text evidence="2 5">Belongs to the glycosyl hydrolase 43 family.</text>
</comment>
<reference evidence="7 8" key="1">
    <citation type="submission" date="2020-09" db="EMBL/GenBank/DDBJ databases">
        <title>Paenibacillus sp. strain PR3 16S rRNA gene Genome sequencing and assembly.</title>
        <authorList>
            <person name="Kim J."/>
        </authorList>
    </citation>
    <scope>NUCLEOTIDE SEQUENCE [LARGE SCALE GENOMIC DNA]</scope>
    <source>
        <strain evidence="7 8">PR3</strain>
    </source>
</reference>
<dbReference type="Proteomes" id="UP000609346">
    <property type="component" value="Unassembled WGS sequence"/>
</dbReference>
<dbReference type="EMBL" id="JACXZA010000003">
    <property type="protein sequence ID" value="MBD3919811.1"/>
    <property type="molecule type" value="Genomic_DNA"/>
</dbReference>
<name>A0ABR8MV19_9BACL</name>
<protein>
    <submittedName>
        <fullName evidence="7">Arabinan endo-1,5-alpha-L-arabinosidase</fullName>
    </submittedName>
</protein>
<keyword evidence="3 5" id="KW-0378">Hydrolase</keyword>
<dbReference type="PANTHER" id="PTHR43301">
    <property type="entry name" value="ARABINAN ENDO-1,5-ALPHA-L-ARABINOSIDASE"/>
    <property type="match status" value="1"/>
</dbReference>
<evidence type="ECO:0000313" key="8">
    <source>
        <dbReference type="Proteomes" id="UP000609346"/>
    </source>
</evidence>
<evidence type="ECO:0000259" key="6">
    <source>
        <dbReference type="Pfam" id="PF16369"/>
    </source>
</evidence>
<dbReference type="Gene3D" id="2.115.10.20">
    <property type="entry name" value="Glycosyl hydrolase domain, family 43"/>
    <property type="match status" value="1"/>
</dbReference>
<dbReference type="InterPro" id="IPR006710">
    <property type="entry name" value="Glyco_hydro_43"/>
</dbReference>
<dbReference type="SUPFAM" id="SSF75005">
    <property type="entry name" value="Arabinanase/levansucrase/invertase"/>
    <property type="match status" value="1"/>
</dbReference>
<keyword evidence="8" id="KW-1185">Reference proteome</keyword>
<evidence type="ECO:0000313" key="7">
    <source>
        <dbReference type="EMBL" id="MBD3919811.1"/>
    </source>
</evidence>
<dbReference type="Gene3D" id="2.40.128.10">
    <property type="match status" value="1"/>
</dbReference>
<dbReference type="CDD" id="cd08998">
    <property type="entry name" value="GH43_Arb43a-like"/>
    <property type="match status" value="1"/>
</dbReference>
<evidence type="ECO:0000256" key="3">
    <source>
        <dbReference type="ARBA" id="ARBA00022801"/>
    </source>
</evidence>
<evidence type="ECO:0000256" key="1">
    <source>
        <dbReference type="ARBA" id="ARBA00004834"/>
    </source>
</evidence>
<dbReference type="InterPro" id="IPR023296">
    <property type="entry name" value="Glyco_hydro_beta-prop_sf"/>
</dbReference>
<dbReference type="Pfam" id="PF16369">
    <property type="entry name" value="GH43_C"/>
    <property type="match status" value="1"/>
</dbReference>
<comment type="caution">
    <text evidence="7">The sequence shown here is derived from an EMBL/GenBank/DDBJ whole genome shotgun (WGS) entry which is preliminary data.</text>
</comment>
<gene>
    <name evidence="7" type="ORF">H8B09_13690</name>
</gene>
<dbReference type="InterPro" id="IPR032291">
    <property type="entry name" value="Abn2_C"/>
</dbReference>
<dbReference type="InterPro" id="IPR050727">
    <property type="entry name" value="GH43_arabinanases"/>
</dbReference>
<evidence type="ECO:0000256" key="2">
    <source>
        <dbReference type="ARBA" id="ARBA00009865"/>
    </source>
</evidence>
<evidence type="ECO:0000256" key="4">
    <source>
        <dbReference type="ARBA" id="ARBA00023295"/>
    </source>
</evidence>
<dbReference type="RefSeq" id="WP_191204095.1">
    <property type="nucleotide sequence ID" value="NZ_JACXZA010000003.1"/>
</dbReference>
<accession>A0ABR8MV19</accession>